<dbReference type="InterPro" id="IPR035994">
    <property type="entry name" value="Nucleoside_phosphorylase_sf"/>
</dbReference>
<dbReference type="InterPro" id="IPR018099">
    <property type="entry name" value="Purine_phosphorylase-2_CS"/>
</dbReference>
<protein>
    <recommendedName>
        <fullName evidence="5">Purine nucleoside phosphorylase</fullName>
        <ecNumber evidence="5">2.4.2.1</ecNumber>
    </recommendedName>
    <alternativeName>
        <fullName evidence="5">Inosine-guanosine phosphorylase</fullName>
    </alternativeName>
</protein>
<dbReference type="Gene3D" id="3.40.50.1580">
    <property type="entry name" value="Nucleoside phosphorylase domain"/>
    <property type="match status" value="1"/>
</dbReference>
<gene>
    <name evidence="8" type="ORF">E6K81_08930</name>
</gene>
<evidence type="ECO:0000256" key="5">
    <source>
        <dbReference type="PIRNR" id="PIRNR000477"/>
    </source>
</evidence>
<feature type="binding site" evidence="6">
    <location>
        <position position="244"/>
    </location>
    <ligand>
        <name>a purine D-ribonucleoside</name>
        <dbReference type="ChEBI" id="CHEBI:142355"/>
    </ligand>
</feature>
<dbReference type="PIRSF" id="PIRSF000477">
    <property type="entry name" value="PurNPase"/>
    <property type="match status" value="1"/>
</dbReference>
<accession>A0A538U7R3</accession>
<keyword evidence="4 5" id="KW-0808">Transferase</keyword>
<dbReference type="CDD" id="cd09009">
    <property type="entry name" value="PNP-EcPNPII_like"/>
    <property type="match status" value="1"/>
</dbReference>
<feature type="binding site" evidence="6">
    <location>
        <position position="70"/>
    </location>
    <ligand>
        <name>phosphate</name>
        <dbReference type="ChEBI" id="CHEBI:43474"/>
    </ligand>
</feature>
<evidence type="ECO:0000256" key="6">
    <source>
        <dbReference type="PIRSR" id="PIRSR000477-2"/>
    </source>
</evidence>
<evidence type="ECO:0000256" key="1">
    <source>
        <dbReference type="ARBA" id="ARBA00005058"/>
    </source>
</evidence>
<dbReference type="Proteomes" id="UP000319771">
    <property type="component" value="Unassembled WGS sequence"/>
</dbReference>
<dbReference type="GO" id="GO:0009116">
    <property type="term" value="P:nucleoside metabolic process"/>
    <property type="evidence" value="ECO:0007669"/>
    <property type="project" value="InterPro"/>
</dbReference>
<dbReference type="NCBIfam" id="TIGR01697">
    <property type="entry name" value="PNPH-PUNA-XAPA"/>
    <property type="match status" value="1"/>
</dbReference>
<dbReference type="InterPro" id="IPR000845">
    <property type="entry name" value="Nucleoside_phosphorylase_d"/>
</dbReference>
<comment type="function">
    <text evidence="5">The purine nucleoside phosphorylases catalyze the phosphorolytic breakdown of the N-glycosidic bond in the beta-(deoxy)ribonucleoside molecules, with the formation of the corresponding free purine bases and pentose-1-phosphate.</text>
</comment>
<dbReference type="GO" id="GO:0004731">
    <property type="term" value="F:purine-nucleoside phosphorylase activity"/>
    <property type="evidence" value="ECO:0007669"/>
    <property type="project" value="UniProtKB-EC"/>
</dbReference>
<feature type="binding site" evidence="6">
    <location>
        <begin position="90"/>
        <end position="92"/>
    </location>
    <ligand>
        <name>phosphate</name>
        <dbReference type="ChEBI" id="CHEBI:43474"/>
    </ligand>
</feature>
<dbReference type="UniPathway" id="UPA00606"/>
<evidence type="ECO:0000256" key="2">
    <source>
        <dbReference type="ARBA" id="ARBA00006751"/>
    </source>
</evidence>
<feature type="domain" description="Nucleoside phosphorylase" evidence="7">
    <location>
        <begin position="32"/>
        <end position="279"/>
    </location>
</feature>
<dbReference type="AlphaFoldDB" id="A0A538U7R3"/>
<evidence type="ECO:0000313" key="8">
    <source>
        <dbReference type="EMBL" id="TMQ71907.1"/>
    </source>
</evidence>
<comment type="pathway">
    <text evidence="1 5">Purine metabolism; purine nucleoside salvage.</text>
</comment>
<organism evidence="8 9">
    <name type="scientific">Eiseniibacteriota bacterium</name>
    <dbReference type="NCBI Taxonomy" id="2212470"/>
    <lineage>
        <taxon>Bacteria</taxon>
        <taxon>Candidatus Eiseniibacteriota</taxon>
    </lineage>
</organism>
<feature type="binding site" evidence="6">
    <location>
        <position position="202"/>
    </location>
    <ligand>
        <name>a purine D-ribonucleoside</name>
        <dbReference type="ChEBI" id="CHEBI:142355"/>
    </ligand>
</feature>
<keyword evidence="3 5" id="KW-0328">Glycosyltransferase</keyword>
<feature type="binding site" evidence="6">
    <location>
        <position position="39"/>
    </location>
    <ligand>
        <name>phosphate</name>
        <dbReference type="ChEBI" id="CHEBI:43474"/>
    </ligand>
</feature>
<dbReference type="PANTHER" id="PTHR11904">
    <property type="entry name" value="METHYLTHIOADENOSINE/PURINE NUCLEOSIDE PHOSPHORYLASE"/>
    <property type="match status" value="1"/>
</dbReference>
<dbReference type="EMBL" id="VBPB01000132">
    <property type="protein sequence ID" value="TMQ71907.1"/>
    <property type="molecule type" value="Genomic_DNA"/>
</dbReference>
<reference evidence="8 9" key="1">
    <citation type="journal article" date="2019" name="Nat. Microbiol.">
        <title>Mediterranean grassland soil C-N compound turnover is dependent on rainfall and depth, and is mediated by genomically divergent microorganisms.</title>
        <authorList>
            <person name="Diamond S."/>
            <person name="Andeer P.F."/>
            <person name="Li Z."/>
            <person name="Crits-Christoph A."/>
            <person name="Burstein D."/>
            <person name="Anantharaman K."/>
            <person name="Lane K.R."/>
            <person name="Thomas B.C."/>
            <person name="Pan C."/>
            <person name="Northen T.R."/>
            <person name="Banfield J.F."/>
        </authorList>
    </citation>
    <scope>NUCLEOTIDE SEQUENCE [LARGE SCALE GENOMIC DNA]</scope>
    <source>
        <strain evidence="8">WS_11</strain>
    </source>
</reference>
<proteinExistence type="inferred from homology"/>
<feature type="binding site" evidence="6">
    <location>
        <position position="221"/>
    </location>
    <ligand>
        <name>phosphate</name>
        <dbReference type="ChEBI" id="CHEBI:43474"/>
    </ligand>
</feature>
<evidence type="ECO:0000256" key="4">
    <source>
        <dbReference type="ARBA" id="ARBA00022679"/>
    </source>
</evidence>
<dbReference type="PANTHER" id="PTHR11904:SF9">
    <property type="entry name" value="PURINE NUCLEOSIDE PHOSPHORYLASE-RELATED"/>
    <property type="match status" value="1"/>
</dbReference>
<dbReference type="Pfam" id="PF01048">
    <property type="entry name" value="PNP_UDP_1"/>
    <property type="match status" value="1"/>
</dbReference>
<evidence type="ECO:0000313" key="9">
    <source>
        <dbReference type="Proteomes" id="UP000319771"/>
    </source>
</evidence>
<feature type="binding site" evidence="6">
    <location>
        <position position="122"/>
    </location>
    <ligand>
        <name>phosphate</name>
        <dbReference type="ChEBI" id="CHEBI:43474"/>
    </ligand>
</feature>
<name>A0A538U7R3_UNCEI</name>
<dbReference type="NCBIfam" id="NF006054">
    <property type="entry name" value="PRK08202.1"/>
    <property type="match status" value="1"/>
</dbReference>
<evidence type="ECO:0000259" key="7">
    <source>
        <dbReference type="Pfam" id="PF01048"/>
    </source>
</evidence>
<dbReference type="InterPro" id="IPR011268">
    <property type="entry name" value="Purine_phosphorylase"/>
</dbReference>
<sequence length="284" mass="30251">MTELPRLPGHDLDARVDELVGLIRRRTDVVPRVGLTLGSGLGGVMDALERPVVFPTHELPHWPRSTVAGHAGRLAVGHWQGVPVIALAGRSHRYEGYTLDRVTLALRVMHALGARTLIFTNAVGGIHRGFAPGDLMIATDHINFIGRFGLFTTKELVERRAGRRTATYYSPALRAALQAAALRAGVRLQHGTLMGGHGPTYETAAEIRVASALGADAACMSTVPEVTLAAELGCEAASLSCITNLATGISDAPLAHADVTVVAHQAAMGLRKILEEYLREMAGR</sequence>
<comment type="similarity">
    <text evidence="2 5">Belongs to the PNP/MTAP phosphorylase family.</text>
</comment>
<comment type="caution">
    <text evidence="8">The sequence shown here is derived from an EMBL/GenBank/DDBJ whole genome shotgun (WGS) entry which is preliminary data.</text>
</comment>
<evidence type="ECO:0000256" key="3">
    <source>
        <dbReference type="ARBA" id="ARBA00022676"/>
    </source>
</evidence>
<dbReference type="EC" id="2.4.2.1" evidence="5"/>
<dbReference type="PROSITE" id="PS01240">
    <property type="entry name" value="PNP_MTAP_2"/>
    <property type="match status" value="1"/>
</dbReference>
<dbReference type="GO" id="GO:0005737">
    <property type="term" value="C:cytoplasm"/>
    <property type="evidence" value="ECO:0007669"/>
    <property type="project" value="TreeGrafter"/>
</dbReference>
<dbReference type="SUPFAM" id="SSF53167">
    <property type="entry name" value="Purine and uridine phosphorylases"/>
    <property type="match status" value="1"/>
</dbReference>